<dbReference type="AlphaFoldDB" id="A0A183ABU1"/>
<reference evidence="3" key="1">
    <citation type="submission" date="2016-06" db="UniProtKB">
        <authorList>
            <consortium name="WormBaseParasite"/>
        </authorList>
    </citation>
    <scope>IDENTIFICATION</scope>
</reference>
<accession>A0A183ABU1</accession>
<dbReference type="EMBL" id="UZAN01041284">
    <property type="protein sequence ID" value="VDP72563.1"/>
    <property type="molecule type" value="Genomic_DNA"/>
</dbReference>
<keyword evidence="2" id="KW-1185">Reference proteome</keyword>
<name>A0A183ABU1_9TREM</name>
<evidence type="ECO:0000313" key="1">
    <source>
        <dbReference type="EMBL" id="VDP72563.1"/>
    </source>
</evidence>
<organism evidence="3">
    <name type="scientific">Echinostoma caproni</name>
    <dbReference type="NCBI Taxonomy" id="27848"/>
    <lineage>
        <taxon>Eukaryota</taxon>
        <taxon>Metazoa</taxon>
        <taxon>Spiralia</taxon>
        <taxon>Lophotrochozoa</taxon>
        <taxon>Platyhelminthes</taxon>
        <taxon>Trematoda</taxon>
        <taxon>Digenea</taxon>
        <taxon>Plagiorchiida</taxon>
        <taxon>Echinostomata</taxon>
        <taxon>Echinostomatoidea</taxon>
        <taxon>Echinostomatidae</taxon>
        <taxon>Echinostoma</taxon>
    </lineage>
</organism>
<protein>
    <submittedName>
        <fullName evidence="1 3">Uncharacterized protein</fullName>
    </submittedName>
</protein>
<gene>
    <name evidence="1" type="ORF">ECPE_LOCUS4426</name>
</gene>
<sequence>MQKHSARTIEHITLPQVNKWNVTEFSASDLDIDDQPDQCIFGDDDAPENFCGYPKEQGNIADSELMDKLLLVQRKLSQSKQRHSVFSEILQINVLKRILLVVQDLINNPQAAPIRYVATLVGASDGFKYQPTRQCIYPLIWGNISNEFEIEYKTVNTPSLMLDVRALQRIFLEYYSETVGPLWPDLDRNKGKLSSSLRIS</sequence>
<dbReference type="WBParaSite" id="ECPE_0000443801-mRNA-1">
    <property type="protein sequence ID" value="ECPE_0000443801-mRNA-1"/>
    <property type="gene ID" value="ECPE_0000443801"/>
</dbReference>
<evidence type="ECO:0000313" key="2">
    <source>
        <dbReference type="Proteomes" id="UP000272942"/>
    </source>
</evidence>
<dbReference type="OrthoDB" id="10637938at2759"/>
<evidence type="ECO:0000313" key="3">
    <source>
        <dbReference type="WBParaSite" id="ECPE_0000443801-mRNA-1"/>
    </source>
</evidence>
<dbReference type="Proteomes" id="UP000272942">
    <property type="component" value="Unassembled WGS sequence"/>
</dbReference>
<proteinExistence type="predicted"/>
<reference evidence="1 2" key="2">
    <citation type="submission" date="2018-11" db="EMBL/GenBank/DDBJ databases">
        <authorList>
            <consortium name="Pathogen Informatics"/>
        </authorList>
    </citation>
    <scope>NUCLEOTIDE SEQUENCE [LARGE SCALE GENOMIC DNA]</scope>
    <source>
        <strain evidence="1 2">Egypt</strain>
    </source>
</reference>